<dbReference type="AlphaFoldDB" id="A0A074ZV56"/>
<protein>
    <submittedName>
        <fullName evidence="2">Uncharacterized protein</fullName>
    </submittedName>
</protein>
<name>A0A074ZV56_OPIVI</name>
<evidence type="ECO:0000313" key="3">
    <source>
        <dbReference type="Proteomes" id="UP000054324"/>
    </source>
</evidence>
<feature type="region of interest" description="Disordered" evidence="1">
    <location>
        <begin position="51"/>
        <end position="95"/>
    </location>
</feature>
<keyword evidence="3" id="KW-1185">Reference proteome</keyword>
<sequence length="95" mass="10207">MSSSKKDASSTYAEAGPWKFELPYSKVGSRLITGSSTIVKAQKLFGQLQPIRPSNKWKGGSNRGLIPHSPEADAPRCGTNVYTPTGRAEGRTPLT</sequence>
<dbReference type="GeneID" id="20316887"/>
<dbReference type="RefSeq" id="XP_009165265.1">
    <property type="nucleotide sequence ID" value="XM_009167001.1"/>
</dbReference>
<proteinExistence type="predicted"/>
<organism evidence="2 3">
    <name type="scientific">Opisthorchis viverrini</name>
    <name type="common">Southeast Asian liver fluke</name>
    <dbReference type="NCBI Taxonomy" id="6198"/>
    <lineage>
        <taxon>Eukaryota</taxon>
        <taxon>Metazoa</taxon>
        <taxon>Spiralia</taxon>
        <taxon>Lophotrochozoa</taxon>
        <taxon>Platyhelminthes</taxon>
        <taxon>Trematoda</taxon>
        <taxon>Digenea</taxon>
        <taxon>Opisthorchiida</taxon>
        <taxon>Opisthorchiata</taxon>
        <taxon>Opisthorchiidae</taxon>
        <taxon>Opisthorchis</taxon>
    </lineage>
</organism>
<dbReference type="Proteomes" id="UP000054324">
    <property type="component" value="Unassembled WGS sequence"/>
</dbReference>
<accession>A0A074ZV56</accession>
<evidence type="ECO:0000256" key="1">
    <source>
        <dbReference type="SAM" id="MobiDB-lite"/>
    </source>
</evidence>
<reference evidence="2 3" key="1">
    <citation type="submission" date="2013-11" db="EMBL/GenBank/DDBJ databases">
        <title>Opisthorchis viverrini - life in the bile duct.</title>
        <authorList>
            <person name="Young N.D."/>
            <person name="Nagarajan N."/>
            <person name="Lin S.J."/>
            <person name="Korhonen P.K."/>
            <person name="Jex A.R."/>
            <person name="Hall R.S."/>
            <person name="Safavi-Hemami H."/>
            <person name="Kaewkong W."/>
            <person name="Bertrand D."/>
            <person name="Gao S."/>
            <person name="Seet Q."/>
            <person name="Wongkham S."/>
            <person name="Teh B.T."/>
            <person name="Wongkham C."/>
            <person name="Intapan P.M."/>
            <person name="Maleewong W."/>
            <person name="Yang X."/>
            <person name="Hu M."/>
            <person name="Wang Z."/>
            <person name="Hofmann A."/>
            <person name="Sternberg P.W."/>
            <person name="Tan P."/>
            <person name="Wang J."/>
            <person name="Gasser R.B."/>
        </authorList>
    </citation>
    <scope>NUCLEOTIDE SEQUENCE [LARGE SCALE GENOMIC DNA]</scope>
</reference>
<dbReference type="KEGG" id="ovi:T265_02699"/>
<dbReference type="EMBL" id="KL596652">
    <property type="protein sequence ID" value="KER31026.1"/>
    <property type="molecule type" value="Genomic_DNA"/>
</dbReference>
<evidence type="ECO:0000313" key="2">
    <source>
        <dbReference type="EMBL" id="KER31026.1"/>
    </source>
</evidence>
<gene>
    <name evidence="2" type="ORF">T265_02699</name>
</gene>
<dbReference type="CTD" id="20316887"/>